<feature type="transmembrane region" description="Helical" evidence="1">
    <location>
        <begin position="399"/>
        <end position="422"/>
    </location>
</feature>
<protein>
    <recommendedName>
        <fullName evidence="4">ABC-2 type transport system permease protein</fullName>
    </recommendedName>
</protein>
<keyword evidence="1" id="KW-0472">Membrane</keyword>
<accession>A0ABN5PM01</accession>
<sequence length="486" mass="50976">MVARGAVLERPARLVQVLRLLALYIVRVVVSRGILASRTVRRVLVLCVTVTGLLMGSLSYLFLRQSGDDAQVAVFVFRLMAGSALLWALLSVLVVRVLVQGSPEMMATTTLLPVTARERQHAVNVLEAVLAACVSAAALSSFTTGAVLAYGAPVMAEVLACVVLPCLSALTVLLILCRLADLAMAVVGIGGMRANIIVLALMLVVVRSWGWLADYTRRVSASALDGGEEPFTLWPLVFHDLLTVHGVPALLLAAVVATMTGAVLILLVPAPPVPVRPRYYALRLPGRLVALAPSFSYHLAQAARSRFVVDNLMISGTAAVLILALRAPISSVWALEPVVMGGFFHYASVNPGLLVFLPRQNTVWLYAQMVGAQVVIVLPFIVGALLLDAMAGVITPQASAIACASVISSAVVTVSVGSIMPAHDDNPVSVLLGTAIIGVILLLAALMLGIVQLPVVVNISAAIVGWIAVAAIGVAGISYNRKVSHS</sequence>
<feature type="transmembrane region" description="Helical" evidence="1">
    <location>
        <begin position="428"/>
        <end position="448"/>
    </location>
</feature>
<reference evidence="2 3" key="1">
    <citation type="submission" date="2018-09" db="EMBL/GenBank/DDBJ databases">
        <authorList>
            <person name="Li J."/>
        </authorList>
    </citation>
    <scope>NUCLEOTIDE SEQUENCE [LARGE SCALE GENOMIC DNA]</scope>
    <source>
        <strain evidence="2 3">2129</strain>
    </source>
</reference>
<feature type="transmembrane region" description="Helical" evidence="1">
    <location>
        <begin position="455"/>
        <end position="479"/>
    </location>
</feature>
<feature type="transmembrane region" description="Helical" evidence="1">
    <location>
        <begin position="125"/>
        <end position="148"/>
    </location>
</feature>
<keyword evidence="1" id="KW-0812">Transmembrane</keyword>
<feature type="transmembrane region" description="Helical" evidence="1">
    <location>
        <begin position="306"/>
        <end position="325"/>
    </location>
</feature>
<keyword evidence="3" id="KW-1185">Reference proteome</keyword>
<gene>
    <name evidence="2" type="ORF">D5R93_02885</name>
</gene>
<feature type="transmembrane region" description="Helical" evidence="1">
    <location>
        <begin position="363"/>
        <end position="387"/>
    </location>
</feature>
<feature type="transmembrane region" description="Helical" evidence="1">
    <location>
        <begin position="247"/>
        <end position="268"/>
    </location>
</feature>
<feature type="transmembrane region" description="Helical" evidence="1">
    <location>
        <begin position="154"/>
        <end position="176"/>
    </location>
</feature>
<dbReference type="EMBL" id="CP032514">
    <property type="protein sequence ID" value="AYD89262.1"/>
    <property type="molecule type" value="Genomic_DNA"/>
</dbReference>
<evidence type="ECO:0008006" key="4">
    <source>
        <dbReference type="Google" id="ProtNLM"/>
    </source>
</evidence>
<evidence type="ECO:0000313" key="3">
    <source>
        <dbReference type="Proteomes" id="UP000273001"/>
    </source>
</evidence>
<feature type="transmembrane region" description="Helical" evidence="1">
    <location>
        <begin position="183"/>
        <end position="206"/>
    </location>
</feature>
<organism evidence="2 3">
    <name type="scientific">Actinomyces lilanjuaniae</name>
    <dbReference type="NCBI Taxonomy" id="2321394"/>
    <lineage>
        <taxon>Bacteria</taxon>
        <taxon>Bacillati</taxon>
        <taxon>Actinomycetota</taxon>
        <taxon>Actinomycetes</taxon>
        <taxon>Actinomycetales</taxon>
        <taxon>Actinomycetaceae</taxon>
        <taxon>Actinomyces</taxon>
    </lineage>
</organism>
<feature type="transmembrane region" description="Helical" evidence="1">
    <location>
        <begin position="12"/>
        <end position="30"/>
    </location>
</feature>
<dbReference type="Proteomes" id="UP000273001">
    <property type="component" value="Chromosome"/>
</dbReference>
<feature type="transmembrane region" description="Helical" evidence="1">
    <location>
        <begin position="337"/>
        <end position="357"/>
    </location>
</feature>
<feature type="transmembrane region" description="Helical" evidence="1">
    <location>
        <begin position="42"/>
        <end position="63"/>
    </location>
</feature>
<keyword evidence="1" id="KW-1133">Transmembrane helix</keyword>
<name>A0ABN5PM01_9ACTO</name>
<proteinExistence type="predicted"/>
<evidence type="ECO:0000256" key="1">
    <source>
        <dbReference type="SAM" id="Phobius"/>
    </source>
</evidence>
<evidence type="ECO:0000313" key="2">
    <source>
        <dbReference type="EMBL" id="AYD89262.1"/>
    </source>
</evidence>
<feature type="transmembrane region" description="Helical" evidence="1">
    <location>
        <begin position="75"/>
        <end position="99"/>
    </location>
</feature>